<accession>A0A841AKN3</accession>
<feature type="compositionally biased region" description="Basic and acidic residues" evidence="1">
    <location>
        <begin position="266"/>
        <end position="281"/>
    </location>
</feature>
<name>A0A841AKN3_9MICO</name>
<dbReference type="EMBL" id="JACHMJ010000001">
    <property type="protein sequence ID" value="MBB5842512.1"/>
    <property type="molecule type" value="Genomic_DNA"/>
</dbReference>
<feature type="region of interest" description="Disordered" evidence="1">
    <location>
        <begin position="236"/>
        <end position="281"/>
    </location>
</feature>
<dbReference type="Proteomes" id="UP000536685">
    <property type="component" value="Unassembled WGS sequence"/>
</dbReference>
<dbReference type="AlphaFoldDB" id="A0A841AKN3"/>
<dbReference type="RefSeq" id="WP_343061873.1">
    <property type="nucleotide sequence ID" value="NZ_JACHMJ010000001.1"/>
</dbReference>
<evidence type="ECO:0000313" key="3">
    <source>
        <dbReference type="Proteomes" id="UP000536685"/>
    </source>
</evidence>
<gene>
    <name evidence="2" type="ORF">HD599_000835</name>
</gene>
<reference evidence="2 3" key="1">
    <citation type="submission" date="2020-08" db="EMBL/GenBank/DDBJ databases">
        <title>Sequencing the genomes of 1000 actinobacteria strains.</title>
        <authorList>
            <person name="Klenk H.-P."/>
        </authorList>
    </citation>
    <scope>NUCLEOTIDE SEQUENCE [LARGE SCALE GENOMIC DNA]</scope>
    <source>
        <strain evidence="2 3">DSM 105784</strain>
    </source>
</reference>
<protein>
    <recommendedName>
        <fullName evidence="4">Di-and tripeptidase</fullName>
    </recommendedName>
</protein>
<evidence type="ECO:0000313" key="2">
    <source>
        <dbReference type="EMBL" id="MBB5842512.1"/>
    </source>
</evidence>
<sequence length="281" mass="29670">MTSPQIPQSNRFVVTGIDRVLTVQRPVVLAHLHSIRSRHPEASPEEVIRVLEKRYLAAVTTGGALVGASAVIPAVGVGASLALSTVETGGFLEASALFAQSVTEVHGIAVDDPDRARTLVMTLILGSAGSDLVKQLAGQVSGTGPERGRFWGELVTKNLPQAAMGQIADRLKKTFIKRFAVTQGTNAVGRAIPFGIGAVVGGAGNNLLGRQIIRSSREAFRAAPAEFPPALALRVKAPKAPKLPRAERPPKALRGAKTPKPSRAQKALEKAQRDFRVDPAE</sequence>
<keyword evidence="3" id="KW-1185">Reference proteome</keyword>
<comment type="caution">
    <text evidence="2">The sequence shown here is derived from an EMBL/GenBank/DDBJ whole genome shotgun (WGS) entry which is preliminary data.</text>
</comment>
<evidence type="ECO:0008006" key="4">
    <source>
        <dbReference type="Google" id="ProtNLM"/>
    </source>
</evidence>
<evidence type="ECO:0000256" key="1">
    <source>
        <dbReference type="SAM" id="MobiDB-lite"/>
    </source>
</evidence>
<proteinExistence type="predicted"/>
<organism evidence="2 3">
    <name type="scientific">Conyzicola lurida</name>
    <dbReference type="NCBI Taxonomy" id="1172621"/>
    <lineage>
        <taxon>Bacteria</taxon>
        <taxon>Bacillati</taxon>
        <taxon>Actinomycetota</taxon>
        <taxon>Actinomycetes</taxon>
        <taxon>Micrococcales</taxon>
        <taxon>Microbacteriaceae</taxon>
        <taxon>Conyzicola</taxon>
    </lineage>
</organism>